<dbReference type="EMBL" id="BPLR01002755">
    <property type="protein sequence ID" value="GIX77433.1"/>
    <property type="molecule type" value="Genomic_DNA"/>
</dbReference>
<comment type="caution">
    <text evidence="1">The sequence shown here is derived from an EMBL/GenBank/DDBJ whole genome shotgun (WGS) entry which is preliminary data.</text>
</comment>
<gene>
    <name evidence="1" type="ORF">CEXT_166761</name>
</gene>
<proteinExistence type="predicted"/>
<evidence type="ECO:0000313" key="2">
    <source>
        <dbReference type="Proteomes" id="UP001054945"/>
    </source>
</evidence>
<evidence type="ECO:0000313" key="1">
    <source>
        <dbReference type="EMBL" id="GIX77433.1"/>
    </source>
</evidence>
<sequence>MQCHQRSPCRAELIPQRLQRIHNVWHHLSPFAQFLTTEDISRSTYLMVSVLKDVLSTQLDMLKINFSDVLTCPGVVIIINGYCRFLCDLGVREGIPF</sequence>
<protein>
    <submittedName>
        <fullName evidence="1">Uncharacterized protein</fullName>
    </submittedName>
</protein>
<organism evidence="1 2">
    <name type="scientific">Caerostris extrusa</name>
    <name type="common">Bark spider</name>
    <name type="synonym">Caerostris bankana</name>
    <dbReference type="NCBI Taxonomy" id="172846"/>
    <lineage>
        <taxon>Eukaryota</taxon>
        <taxon>Metazoa</taxon>
        <taxon>Ecdysozoa</taxon>
        <taxon>Arthropoda</taxon>
        <taxon>Chelicerata</taxon>
        <taxon>Arachnida</taxon>
        <taxon>Araneae</taxon>
        <taxon>Araneomorphae</taxon>
        <taxon>Entelegynae</taxon>
        <taxon>Araneoidea</taxon>
        <taxon>Araneidae</taxon>
        <taxon>Caerostris</taxon>
    </lineage>
</organism>
<name>A0AAV4N0A2_CAEEX</name>
<dbReference type="Proteomes" id="UP001054945">
    <property type="component" value="Unassembled WGS sequence"/>
</dbReference>
<keyword evidence="2" id="KW-1185">Reference proteome</keyword>
<dbReference type="AlphaFoldDB" id="A0AAV4N0A2"/>
<accession>A0AAV4N0A2</accession>
<reference evidence="1 2" key="1">
    <citation type="submission" date="2021-06" db="EMBL/GenBank/DDBJ databases">
        <title>Caerostris extrusa draft genome.</title>
        <authorList>
            <person name="Kono N."/>
            <person name="Arakawa K."/>
        </authorList>
    </citation>
    <scope>NUCLEOTIDE SEQUENCE [LARGE SCALE GENOMIC DNA]</scope>
</reference>